<dbReference type="RefSeq" id="WP_200276874.1">
    <property type="nucleotide sequence ID" value="NZ_JAENII010000002.1"/>
</dbReference>
<dbReference type="GO" id="GO:0005829">
    <property type="term" value="C:cytosol"/>
    <property type="evidence" value="ECO:0007669"/>
    <property type="project" value="TreeGrafter"/>
</dbReference>
<reference evidence="2" key="1">
    <citation type="submission" date="2021-01" db="EMBL/GenBank/DDBJ databases">
        <title>Modified the classification status of verrucomicrobia.</title>
        <authorList>
            <person name="Feng X."/>
        </authorList>
    </citation>
    <scope>NUCLEOTIDE SEQUENCE</scope>
    <source>
        <strain evidence="2">KCTC 22201</strain>
    </source>
</reference>
<organism evidence="2 3">
    <name type="scientific">Haloferula rosea</name>
    <dbReference type="NCBI Taxonomy" id="490093"/>
    <lineage>
        <taxon>Bacteria</taxon>
        <taxon>Pseudomonadati</taxon>
        <taxon>Verrucomicrobiota</taxon>
        <taxon>Verrucomicrobiia</taxon>
        <taxon>Verrucomicrobiales</taxon>
        <taxon>Verrucomicrobiaceae</taxon>
        <taxon>Haloferula</taxon>
    </lineage>
</organism>
<dbReference type="Gene3D" id="2.60.120.10">
    <property type="entry name" value="Jelly Rolls"/>
    <property type="match status" value="1"/>
</dbReference>
<dbReference type="InterPro" id="IPR018490">
    <property type="entry name" value="cNMP-bd_dom_sf"/>
</dbReference>
<dbReference type="InterPro" id="IPR014710">
    <property type="entry name" value="RmlC-like_jellyroll"/>
</dbReference>
<evidence type="ECO:0000313" key="3">
    <source>
        <dbReference type="Proteomes" id="UP000658278"/>
    </source>
</evidence>
<evidence type="ECO:0000313" key="2">
    <source>
        <dbReference type="EMBL" id="MBK1826251.1"/>
    </source>
</evidence>
<dbReference type="PROSITE" id="PS50042">
    <property type="entry name" value="CNMP_BINDING_3"/>
    <property type="match status" value="1"/>
</dbReference>
<dbReference type="CDD" id="cd00038">
    <property type="entry name" value="CAP_ED"/>
    <property type="match status" value="1"/>
</dbReference>
<comment type="caution">
    <text evidence="2">The sequence shown here is derived from an EMBL/GenBank/DDBJ whole genome shotgun (WGS) entry which is preliminary data.</text>
</comment>
<dbReference type="GO" id="GO:0003700">
    <property type="term" value="F:DNA-binding transcription factor activity"/>
    <property type="evidence" value="ECO:0007669"/>
    <property type="project" value="TreeGrafter"/>
</dbReference>
<dbReference type="PANTHER" id="PTHR24567">
    <property type="entry name" value="CRP FAMILY TRANSCRIPTIONAL REGULATORY PROTEIN"/>
    <property type="match status" value="1"/>
</dbReference>
<dbReference type="InterPro" id="IPR000595">
    <property type="entry name" value="cNMP-bd_dom"/>
</dbReference>
<dbReference type="Proteomes" id="UP000658278">
    <property type="component" value="Unassembled WGS sequence"/>
</dbReference>
<keyword evidence="3" id="KW-1185">Reference proteome</keyword>
<accession>A0A934RCV5</accession>
<sequence length="145" mass="16035">MAGLQDEDRQLLGDYGEFLPVHPDQILIQEGGNQDSLYFVISGVLHVHTDTAEKRTLVARIEAGETLGEVNLFDPATASASVTAREFSQVWKANRSDLESFMTAYPAAAARLLAGILSEMSTRLRRMNEKLATREAEAAFQSFWS</sequence>
<dbReference type="AlphaFoldDB" id="A0A934RCV5"/>
<dbReference type="PANTHER" id="PTHR24567:SF74">
    <property type="entry name" value="HTH-TYPE TRANSCRIPTIONAL REGULATOR ARCR"/>
    <property type="match status" value="1"/>
</dbReference>
<evidence type="ECO:0000259" key="1">
    <source>
        <dbReference type="PROSITE" id="PS50042"/>
    </source>
</evidence>
<proteinExistence type="predicted"/>
<dbReference type="SMART" id="SM00100">
    <property type="entry name" value="cNMP"/>
    <property type="match status" value="1"/>
</dbReference>
<feature type="domain" description="Cyclic nucleotide-binding" evidence="1">
    <location>
        <begin position="1"/>
        <end position="119"/>
    </location>
</feature>
<dbReference type="SUPFAM" id="SSF51206">
    <property type="entry name" value="cAMP-binding domain-like"/>
    <property type="match status" value="1"/>
</dbReference>
<protein>
    <submittedName>
        <fullName evidence="2">Cyclic nucleotide-binding domain-containing protein</fullName>
    </submittedName>
</protein>
<dbReference type="InterPro" id="IPR050397">
    <property type="entry name" value="Env_Response_Regulators"/>
</dbReference>
<dbReference type="EMBL" id="JAENII010000002">
    <property type="protein sequence ID" value="MBK1826251.1"/>
    <property type="molecule type" value="Genomic_DNA"/>
</dbReference>
<dbReference type="Pfam" id="PF00027">
    <property type="entry name" value="cNMP_binding"/>
    <property type="match status" value="1"/>
</dbReference>
<gene>
    <name evidence="2" type="ORF">JIN81_04420</name>
</gene>
<name>A0A934RCV5_9BACT</name>